<dbReference type="Proteomes" id="UP000886667">
    <property type="component" value="Unassembled WGS sequence"/>
</dbReference>
<organism evidence="1 2">
    <name type="scientific">Candidatus Thiodiazotropha taylori</name>
    <dbReference type="NCBI Taxonomy" id="2792791"/>
    <lineage>
        <taxon>Bacteria</taxon>
        <taxon>Pseudomonadati</taxon>
        <taxon>Pseudomonadota</taxon>
        <taxon>Gammaproteobacteria</taxon>
        <taxon>Chromatiales</taxon>
        <taxon>Sedimenticolaceae</taxon>
        <taxon>Candidatus Thiodiazotropha</taxon>
    </lineage>
</organism>
<comment type="caution">
    <text evidence="1">The sequence shown here is derived from an EMBL/GenBank/DDBJ whole genome shotgun (WGS) entry which is preliminary data.</text>
</comment>
<evidence type="ECO:0000313" key="2">
    <source>
        <dbReference type="Proteomes" id="UP000886667"/>
    </source>
</evidence>
<name>A0A9E4P3V1_9GAMM</name>
<accession>A0A9E4P3V1</accession>
<reference evidence="1" key="1">
    <citation type="journal article" date="2021" name="Proc. Natl. Acad. Sci. U.S.A.">
        <title>Global biogeography of chemosynthetic symbionts reveals both localized and globally distributed symbiont groups. .</title>
        <authorList>
            <person name="Osvatic J.T."/>
            <person name="Wilkins L.G.E."/>
            <person name="Leibrecht L."/>
            <person name="Leray M."/>
            <person name="Zauner S."/>
            <person name="Polzin J."/>
            <person name="Camacho Y."/>
            <person name="Gros O."/>
            <person name="van Gils J.A."/>
            <person name="Eisen J.A."/>
            <person name="Petersen J.M."/>
            <person name="Yuen B."/>
        </authorList>
    </citation>
    <scope>NUCLEOTIDE SEQUENCE</scope>
    <source>
        <strain evidence="1">MAGclacostrist064TRANS</strain>
    </source>
</reference>
<proteinExistence type="predicted"/>
<protein>
    <submittedName>
        <fullName evidence="1">Uncharacterized protein</fullName>
    </submittedName>
</protein>
<evidence type="ECO:0000313" key="1">
    <source>
        <dbReference type="EMBL" id="MCG7945491.1"/>
    </source>
</evidence>
<dbReference type="EMBL" id="JAEPCM010000105">
    <property type="protein sequence ID" value="MCG7945491.1"/>
    <property type="molecule type" value="Genomic_DNA"/>
</dbReference>
<sequence>MSQLITNWPCEQAFVEEVPAAVVWGGPSIAGMEQEWQKDKPVEALARQLASLDYEIDRAETDIAEFADSQQAAEKDRKLTLLFTGVITQLNEQRQKAHGGIIRYADGQAKRANQLSDELDEMVRLQDDNSAEAQQRLAMMQQEMEIKQRMFDERESFIQHLCTRPRLIEEKLGILARTIAYYLE</sequence>
<gene>
    <name evidence="1" type="ORF">JAZ07_04000</name>
</gene>
<dbReference type="AlphaFoldDB" id="A0A9E4P3V1"/>